<dbReference type="PANTHER" id="PTHR11654">
    <property type="entry name" value="OLIGOPEPTIDE TRANSPORTER-RELATED"/>
    <property type="match status" value="1"/>
</dbReference>
<feature type="transmembrane region" description="Helical" evidence="7">
    <location>
        <begin position="321"/>
        <end position="340"/>
    </location>
</feature>
<proteinExistence type="inferred from homology"/>
<dbReference type="EMBL" id="OU895878">
    <property type="protein sequence ID" value="CAG9803481.1"/>
    <property type="molecule type" value="Genomic_DNA"/>
</dbReference>
<dbReference type="Gene3D" id="1.20.1250.20">
    <property type="entry name" value="MFS general substrate transporter like domains"/>
    <property type="match status" value="1"/>
</dbReference>
<name>A0A9N9RUB7_9DIPT</name>
<dbReference type="AlphaFoldDB" id="A0A9N9RUB7"/>
<evidence type="ECO:0000256" key="3">
    <source>
        <dbReference type="ARBA" id="ARBA00022692"/>
    </source>
</evidence>
<evidence type="ECO:0000256" key="4">
    <source>
        <dbReference type="ARBA" id="ARBA00022856"/>
    </source>
</evidence>
<keyword evidence="5 7" id="KW-1133">Transmembrane helix</keyword>
<keyword evidence="4" id="KW-0571">Peptide transport</keyword>
<feature type="transmembrane region" description="Helical" evidence="7">
    <location>
        <begin position="91"/>
        <end position="112"/>
    </location>
</feature>
<protein>
    <submittedName>
        <fullName evidence="8">Uncharacterized protein</fullName>
    </submittedName>
</protein>
<dbReference type="Pfam" id="PF00854">
    <property type="entry name" value="PTR2"/>
    <property type="match status" value="1"/>
</dbReference>
<dbReference type="Proteomes" id="UP001153620">
    <property type="component" value="Chromosome 2"/>
</dbReference>
<evidence type="ECO:0000256" key="2">
    <source>
        <dbReference type="ARBA" id="ARBA00005982"/>
    </source>
</evidence>
<feature type="transmembrane region" description="Helical" evidence="7">
    <location>
        <begin position="24"/>
        <end position="47"/>
    </location>
</feature>
<dbReference type="GO" id="GO:0016020">
    <property type="term" value="C:membrane"/>
    <property type="evidence" value="ECO:0007669"/>
    <property type="project" value="UniProtKB-SubCell"/>
</dbReference>
<evidence type="ECO:0000256" key="6">
    <source>
        <dbReference type="ARBA" id="ARBA00023136"/>
    </source>
</evidence>
<dbReference type="SUPFAM" id="SSF103473">
    <property type="entry name" value="MFS general substrate transporter"/>
    <property type="match status" value="1"/>
</dbReference>
<evidence type="ECO:0000256" key="7">
    <source>
        <dbReference type="SAM" id="Phobius"/>
    </source>
</evidence>
<feature type="transmembrane region" description="Helical" evidence="7">
    <location>
        <begin position="384"/>
        <end position="407"/>
    </location>
</feature>
<comment type="subcellular location">
    <subcellularLocation>
        <location evidence="1">Membrane</location>
        <topology evidence="1">Multi-pass membrane protein</topology>
    </subcellularLocation>
</comment>
<reference evidence="8" key="1">
    <citation type="submission" date="2022-01" db="EMBL/GenBank/DDBJ databases">
        <authorList>
            <person name="King R."/>
        </authorList>
    </citation>
    <scope>NUCLEOTIDE SEQUENCE</scope>
</reference>
<dbReference type="InterPro" id="IPR036259">
    <property type="entry name" value="MFS_trans_sf"/>
</dbReference>
<keyword evidence="6 7" id="KW-0472">Membrane</keyword>
<evidence type="ECO:0000313" key="9">
    <source>
        <dbReference type="Proteomes" id="UP001153620"/>
    </source>
</evidence>
<comment type="similarity">
    <text evidence="2">Belongs to the major facilitator superfamily. Proton-dependent oligopeptide transporter (POT/PTR) (TC 2.A.17) family.</text>
</comment>
<feature type="transmembrane region" description="Helical" evidence="7">
    <location>
        <begin position="352"/>
        <end position="372"/>
    </location>
</feature>
<dbReference type="GO" id="GO:0015833">
    <property type="term" value="P:peptide transport"/>
    <property type="evidence" value="ECO:0007669"/>
    <property type="project" value="UniProtKB-KW"/>
</dbReference>
<accession>A0A9N9RUB7</accession>
<reference evidence="8" key="2">
    <citation type="submission" date="2022-10" db="EMBL/GenBank/DDBJ databases">
        <authorList>
            <consortium name="ENA_rothamsted_submissions"/>
            <consortium name="culmorum"/>
            <person name="King R."/>
        </authorList>
    </citation>
    <scope>NUCLEOTIDE SEQUENCE</scope>
</reference>
<dbReference type="InterPro" id="IPR000109">
    <property type="entry name" value="POT_fam"/>
</dbReference>
<keyword evidence="3 7" id="KW-0812">Transmembrane</keyword>
<dbReference type="GO" id="GO:0022857">
    <property type="term" value="F:transmembrane transporter activity"/>
    <property type="evidence" value="ECO:0007669"/>
    <property type="project" value="InterPro"/>
</dbReference>
<sequence length="499" mass="56948">MSGSSSEHNNVESIIIRAKKSTPFIICNIFLERYCTSGVLAIMPLFLYNKMQLDKNLSTSIFHLYEGMTLLFTVFGAILADVWLGLYKSIIIMSCFYMFGLAIISIAMIDFLNLPLEAFVIIGLIIMAIGCGCIKGNTNVFGGNQHKLPEEERQLQTFFSSQYFALKCGSLLARFTMPILREDVKCLGKNDCYTLTFGVPAIMLFCALLVLLMGSRYYLHVPSNGNVFLKVLKCIKYALIERRRQKKAGNKINQHWLKYASEKYGHKLVLETKIVLKVLIMYLPVPMFWALHMQQSSRWIFQATKMNGDIGFYKIKPDQMIVFNSVLVILLIPLFDRFVYPFMEKIGIKSMLHRMMVGYTCTIFAFIISAFLEVQVEKNYISMLWQIPQFSVIATAEIFSYLAHLNFAYKEAPASMKPVMVAFMYLSIAAGDFIVAIISGISIFKSQAYEYLFFASLMAIDVTILGLLTRKYKYTDHEMIKTLEEVDSKNIILKNKASP</sequence>
<keyword evidence="4" id="KW-0653">Protein transport</keyword>
<feature type="transmembrane region" description="Helical" evidence="7">
    <location>
        <begin position="419"/>
        <end position="443"/>
    </location>
</feature>
<keyword evidence="9" id="KW-1185">Reference proteome</keyword>
<evidence type="ECO:0000256" key="1">
    <source>
        <dbReference type="ARBA" id="ARBA00004141"/>
    </source>
</evidence>
<feature type="transmembrane region" description="Helical" evidence="7">
    <location>
        <begin position="197"/>
        <end position="219"/>
    </location>
</feature>
<keyword evidence="4" id="KW-0813">Transport</keyword>
<organism evidence="8 9">
    <name type="scientific">Chironomus riparius</name>
    <dbReference type="NCBI Taxonomy" id="315576"/>
    <lineage>
        <taxon>Eukaryota</taxon>
        <taxon>Metazoa</taxon>
        <taxon>Ecdysozoa</taxon>
        <taxon>Arthropoda</taxon>
        <taxon>Hexapoda</taxon>
        <taxon>Insecta</taxon>
        <taxon>Pterygota</taxon>
        <taxon>Neoptera</taxon>
        <taxon>Endopterygota</taxon>
        <taxon>Diptera</taxon>
        <taxon>Nematocera</taxon>
        <taxon>Chironomoidea</taxon>
        <taxon>Chironomidae</taxon>
        <taxon>Chironominae</taxon>
        <taxon>Chironomus</taxon>
    </lineage>
</organism>
<feature type="transmembrane region" description="Helical" evidence="7">
    <location>
        <begin position="449"/>
        <end position="469"/>
    </location>
</feature>
<feature type="transmembrane region" description="Helical" evidence="7">
    <location>
        <begin position="118"/>
        <end position="137"/>
    </location>
</feature>
<feature type="transmembrane region" description="Helical" evidence="7">
    <location>
        <begin position="274"/>
        <end position="291"/>
    </location>
</feature>
<evidence type="ECO:0000256" key="5">
    <source>
        <dbReference type="ARBA" id="ARBA00022989"/>
    </source>
</evidence>
<feature type="transmembrane region" description="Helical" evidence="7">
    <location>
        <begin position="67"/>
        <end position="84"/>
    </location>
</feature>
<evidence type="ECO:0000313" key="8">
    <source>
        <dbReference type="EMBL" id="CAG9803481.1"/>
    </source>
</evidence>
<dbReference type="OrthoDB" id="7785950at2759"/>
<gene>
    <name evidence="8" type="ORF">CHIRRI_LOCUS6381</name>
</gene>